<dbReference type="EMBL" id="GBYB01003038">
    <property type="protein sequence ID" value="JAG72805.1"/>
    <property type="molecule type" value="Transcribed_RNA"/>
</dbReference>
<evidence type="ECO:0000313" key="3">
    <source>
        <dbReference type="EMBL" id="JAG72805.1"/>
    </source>
</evidence>
<feature type="non-terminal residue" evidence="3">
    <location>
        <position position="1"/>
    </location>
</feature>
<dbReference type="AlphaFoldDB" id="A0A0C9PPB0"/>
<gene>
    <name evidence="3" type="ORF">g.11504</name>
</gene>
<accession>A0A0C9PPB0</accession>
<feature type="compositionally biased region" description="Basic and acidic residues" evidence="1">
    <location>
        <begin position="159"/>
        <end position="177"/>
    </location>
</feature>
<keyword evidence="2" id="KW-1133">Transmembrane helix</keyword>
<proteinExistence type="predicted"/>
<organism evidence="3">
    <name type="scientific">Fopius arisanus</name>
    <dbReference type="NCBI Taxonomy" id="64838"/>
    <lineage>
        <taxon>Eukaryota</taxon>
        <taxon>Metazoa</taxon>
        <taxon>Ecdysozoa</taxon>
        <taxon>Arthropoda</taxon>
        <taxon>Hexapoda</taxon>
        <taxon>Insecta</taxon>
        <taxon>Pterygota</taxon>
        <taxon>Neoptera</taxon>
        <taxon>Endopterygota</taxon>
        <taxon>Hymenoptera</taxon>
        <taxon>Apocrita</taxon>
        <taxon>Ichneumonoidea</taxon>
        <taxon>Braconidae</taxon>
        <taxon>Opiinae</taxon>
        <taxon>Fopius</taxon>
    </lineage>
</organism>
<feature type="transmembrane region" description="Helical" evidence="2">
    <location>
        <begin position="110"/>
        <end position="128"/>
    </location>
</feature>
<keyword evidence="2" id="KW-0472">Membrane</keyword>
<name>A0A0C9PPB0_9HYME</name>
<feature type="region of interest" description="Disordered" evidence="1">
    <location>
        <begin position="159"/>
        <end position="204"/>
    </location>
</feature>
<sequence>PEFTTSRLLGKSSYLGKNYEIFRLSAFHLSIFLVGESLGDSGIISGNTEMTLKALLNWGGFGNFGKPQYTPVERWHGGYVGRGGHGSSWDHKAHGHGHYKKGGSKGGGGSAALSALTLLAFLFLLNVMQQSINDNNATVVTTTAATIFLRDVGSDLTAREEGITPKPRISREARDFDEYGDEPPPQETEKGDTFGFDPHPPCSR</sequence>
<protein>
    <submittedName>
        <fullName evidence="3">ORF c18437_g1_i1|g.11504 c18437_g1_i1|m.115 04 type:5prime_partial len:205 (+) protein</fullName>
    </submittedName>
</protein>
<evidence type="ECO:0000256" key="2">
    <source>
        <dbReference type="SAM" id="Phobius"/>
    </source>
</evidence>
<reference evidence="3" key="1">
    <citation type="submission" date="2015-01" db="EMBL/GenBank/DDBJ databases">
        <title>Transcriptome Assembly of Fopius arisanus.</title>
        <authorList>
            <person name="Geib S."/>
        </authorList>
    </citation>
    <scope>NUCLEOTIDE SEQUENCE</scope>
</reference>
<evidence type="ECO:0000256" key="1">
    <source>
        <dbReference type="SAM" id="MobiDB-lite"/>
    </source>
</evidence>
<keyword evidence="2" id="KW-0812">Transmembrane</keyword>